<dbReference type="OrthoDB" id="6585768at2759"/>
<feature type="compositionally biased region" description="Low complexity" evidence="2">
    <location>
        <begin position="16"/>
        <end position="39"/>
    </location>
</feature>
<dbReference type="PANTHER" id="PTHR47978">
    <property type="match status" value="1"/>
</dbReference>
<comment type="caution">
    <text evidence="3">The sequence shown here is derived from an EMBL/GenBank/DDBJ whole genome shotgun (WGS) entry which is preliminary data.</text>
</comment>
<accession>A0A6A4LKH8</accession>
<name>A0A6A4LKH8_9ERIC</name>
<protein>
    <submittedName>
        <fullName evidence="3">Uncharacterized protein</fullName>
    </submittedName>
</protein>
<keyword evidence="1" id="KW-0547">Nucleotide-binding</keyword>
<dbReference type="GO" id="GO:0000166">
    <property type="term" value="F:nucleotide binding"/>
    <property type="evidence" value="ECO:0007669"/>
    <property type="project" value="UniProtKB-KW"/>
</dbReference>
<dbReference type="Proteomes" id="UP000428333">
    <property type="component" value="Linkage Group LG06"/>
</dbReference>
<proteinExistence type="predicted"/>
<evidence type="ECO:0000256" key="1">
    <source>
        <dbReference type="ARBA" id="ARBA00022741"/>
    </source>
</evidence>
<sequence length="306" mass="33862">MTAKKLSRKMFRLSVAAGDSSGGSRSSAAASAHSGTESSPLPQKYVGREKEQGGIQMAGLHQMDKTLSVRGARIAYSIWEVGGGETSQDHIPIACKDSVAILIMFDLTSRCTLNSVLMNFEILWMQRNQVVSTSKEVESGKSICKGPECTPFLLKRDVQHKREQDLQVHHGKALQPALDSGAKPDNRRTHHRFLDFALESHLVNISDRKPDRSDSYPSVSMVDFEDQNLSVEIEVLGTSPEDMVQWSRRYGAILWSLVGDILLGSQISISLQKENSTSPSESPHSNWRLCWGFAADFLAVVFTQII</sequence>
<evidence type="ECO:0000256" key="2">
    <source>
        <dbReference type="SAM" id="MobiDB-lite"/>
    </source>
</evidence>
<dbReference type="InterPro" id="IPR027417">
    <property type="entry name" value="P-loop_NTPase"/>
</dbReference>
<reference evidence="3 4" key="1">
    <citation type="journal article" date="2019" name="Genome Biol. Evol.">
        <title>The Rhododendron genome and chromosomal organization provide insight into shared whole-genome duplications across the heath family (Ericaceae).</title>
        <authorList>
            <person name="Soza V.L."/>
            <person name="Lindsley D."/>
            <person name="Waalkes A."/>
            <person name="Ramage E."/>
            <person name="Patwardhan R.P."/>
            <person name="Burton J.N."/>
            <person name="Adey A."/>
            <person name="Kumar A."/>
            <person name="Qiu R."/>
            <person name="Shendure J."/>
            <person name="Hall B."/>
        </authorList>
    </citation>
    <scope>NUCLEOTIDE SEQUENCE [LARGE SCALE GENOMIC DNA]</scope>
    <source>
        <strain evidence="3">RSF 1966-606</strain>
    </source>
</reference>
<feature type="region of interest" description="Disordered" evidence="2">
    <location>
        <begin position="16"/>
        <end position="44"/>
    </location>
</feature>
<evidence type="ECO:0000313" key="4">
    <source>
        <dbReference type="Proteomes" id="UP000428333"/>
    </source>
</evidence>
<feature type="non-terminal residue" evidence="3">
    <location>
        <position position="1"/>
    </location>
</feature>
<gene>
    <name evidence="3" type="ORF">C3L33_10294</name>
</gene>
<dbReference type="AlphaFoldDB" id="A0A6A4LKH8"/>
<organism evidence="3 4">
    <name type="scientific">Rhododendron williamsianum</name>
    <dbReference type="NCBI Taxonomy" id="262921"/>
    <lineage>
        <taxon>Eukaryota</taxon>
        <taxon>Viridiplantae</taxon>
        <taxon>Streptophyta</taxon>
        <taxon>Embryophyta</taxon>
        <taxon>Tracheophyta</taxon>
        <taxon>Spermatophyta</taxon>
        <taxon>Magnoliopsida</taxon>
        <taxon>eudicotyledons</taxon>
        <taxon>Gunneridae</taxon>
        <taxon>Pentapetalae</taxon>
        <taxon>asterids</taxon>
        <taxon>Ericales</taxon>
        <taxon>Ericaceae</taxon>
        <taxon>Ericoideae</taxon>
        <taxon>Rhodoreae</taxon>
        <taxon>Rhododendron</taxon>
    </lineage>
</organism>
<keyword evidence="4" id="KW-1185">Reference proteome</keyword>
<evidence type="ECO:0000313" key="3">
    <source>
        <dbReference type="EMBL" id="KAE9457802.1"/>
    </source>
</evidence>
<dbReference type="SUPFAM" id="SSF52540">
    <property type="entry name" value="P-loop containing nucleoside triphosphate hydrolases"/>
    <property type="match status" value="1"/>
</dbReference>
<dbReference type="Gene3D" id="3.40.50.300">
    <property type="entry name" value="P-loop containing nucleotide triphosphate hydrolases"/>
    <property type="match status" value="1"/>
</dbReference>
<dbReference type="EMBL" id="QEFC01001459">
    <property type="protein sequence ID" value="KAE9457802.1"/>
    <property type="molecule type" value="Genomic_DNA"/>
</dbReference>